<dbReference type="InterPro" id="IPR050759">
    <property type="entry name" value="Serine_protease_kringle"/>
</dbReference>
<feature type="domain" description="Kringle" evidence="5">
    <location>
        <begin position="47"/>
        <end position="98"/>
    </location>
</feature>
<evidence type="ECO:0000313" key="7">
    <source>
        <dbReference type="RefSeq" id="XP_055362646.1"/>
    </source>
</evidence>
<dbReference type="PANTHER" id="PTHR24261:SF13">
    <property type="entry name" value="PLASMINOGEN"/>
    <property type="match status" value="1"/>
</dbReference>
<dbReference type="SUPFAM" id="SSF57440">
    <property type="entry name" value="Kringle-like"/>
    <property type="match status" value="1"/>
</dbReference>
<reference evidence="7" key="1">
    <citation type="submission" date="2025-08" db="UniProtKB">
        <authorList>
            <consortium name="RefSeq"/>
        </authorList>
    </citation>
    <scope>IDENTIFICATION</scope>
</reference>
<evidence type="ECO:0000256" key="3">
    <source>
        <dbReference type="PROSITE-ProRule" id="PRU00121"/>
    </source>
</evidence>
<dbReference type="PROSITE" id="PS50070">
    <property type="entry name" value="KRINGLE_2"/>
    <property type="match status" value="1"/>
</dbReference>
<evidence type="ECO:0000256" key="1">
    <source>
        <dbReference type="ARBA" id="ARBA00022572"/>
    </source>
</evidence>
<comment type="caution">
    <text evidence="3">Lacks conserved residue(s) required for the propagation of feature annotation.</text>
</comment>
<dbReference type="InterPro" id="IPR013806">
    <property type="entry name" value="Kringle-like"/>
</dbReference>
<sequence length="152" mass="16942">MLLPITALYDVKHDVGTRGVLVAAGSLAGFPSFNRLYLVETLCLIEECMRCNSDDYRGKISITDNSLTCQHWDSQTPHKHDYTPSAHLNKHLEEKEQRLNKMEHNNSSVYVLDTQRSLWKKTTAGTWVESPGLGGSPPNHPSDGTTALYLSA</sequence>
<name>A0A9W2XL45_BETSP</name>
<dbReference type="GO" id="GO:0006508">
    <property type="term" value="P:proteolysis"/>
    <property type="evidence" value="ECO:0007669"/>
    <property type="project" value="TreeGrafter"/>
</dbReference>
<dbReference type="GeneID" id="129603739"/>
<keyword evidence="1 3" id="KW-0420">Kringle</keyword>
<dbReference type="InterPro" id="IPR000001">
    <property type="entry name" value="Kringle"/>
</dbReference>
<proteinExistence type="predicted"/>
<gene>
    <name evidence="7" type="primary">LOC129603739</name>
</gene>
<evidence type="ECO:0000256" key="4">
    <source>
        <dbReference type="SAM" id="MobiDB-lite"/>
    </source>
</evidence>
<dbReference type="Proteomes" id="UP000515150">
    <property type="component" value="Chromosome 24"/>
</dbReference>
<evidence type="ECO:0000256" key="2">
    <source>
        <dbReference type="ARBA" id="ARBA00023157"/>
    </source>
</evidence>
<dbReference type="Gene3D" id="2.40.20.10">
    <property type="entry name" value="Plasminogen Kringle 4"/>
    <property type="match status" value="1"/>
</dbReference>
<organism evidence="6 7">
    <name type="scientific">Betta splendens</name>
    <name type="common">Siamese fighting fish</name>
    <dbReference type="NCBI Taxonomy" id="158456"/>
    <lineage>
        <taxon>Eukaryota</taxon>
        <taxon>Metazoa</taxon>
        <taxon>Chordata</taxon>
        <taxon>Craniata</taxon>
        <taxon>Vertebrata</taxon>
        <taxon>Euteleostomi</taxon>
        <taxon>Actinopterygii</taxon>
        <taxon>Neopterygii</taxon>
        <taxon>Teleostei</taxon>
        <taxon>Neoteleostei</taxon>
        <taxon>Acanthomorphata</taxon>
        <taxon>Anabantaria</taxon>
        <taxon>Anabantiformes</taxon>
        <taxon>Anabantoidei</taxon>
        <taxon>Osphronemidae</taxon>
        <taxon>Betta</taxon>
    </lineage>
</organism>
<accession>A0A9W2XL45</accession>
<feature type="region of interest" description="Disordered" evidence="4">
    <location>
        <begin position="129"/>
        <end position="152"/>
    </location>
</feature>
<dbReference type="SMART" id="SM00130">
    <property type="entry name" value="KR"/>
    <property type="match status" value="1"/>
</dbReference>
<dbReference type="AlphaFoldDB" id="A0A9W2XL45"/>
<evidence type="ECO:0000259" key="5">
    <source>
        <dbReference type="PROSITE" id="PS50070"/>
    </source>
</evidence>
<dbReference type="PANTHER" id="PTHR24261">
    <property type="entry name" value="PLASMINOGEN-RELATED"/>
    <property type="match status" value="1"/>
</dbReference>
<dbReference type="GO" id="GO:0004175">
    <property type="term" value="F:endopeptidase activity"/>
    <property type="evidence" value="ECO:0007669"/>
    <property type="project" value="TreeGrafter"/>
</dbReference>
<dbReference type="RefSeq" id="XP_055362646.1">
    <property type="nucleotide sequence ID" value="XM_055506671.1"/>
</dbReference>
<dbReference type="Pfam" id="PF00051">
    <property type="entry name" value="Kringle"/>
    <property type="match status" value="1"/>
</dbReference>
<dbReference type="KEGG" id="bspl:129603739"/>
<keyword evidence="6" id="KW-1185">Reference proteome</keyword>
<dbReference type="GO" id="GO:0005102">
    <property type="term" value="F:signaling receptor binding"/>
    <property type="evidence" value="ECO:0007669"/>
    <property type="project" value="TreeGrafter"/>
</dbReference>
<dbReference type="GO" id="GO:0005615">
    <property type="term" value="C:extracellular space"/>
    <property type="evidence" value="ECO:0007669"/>
    <property type="project" value="TreeGrafter"/>
</dbReference>
<evidence type="ECO:0000313" key="6">
    <source>
        <dbReference type="Proteomes" id="UP000515150"/>
    </source>
</evidence>
<dbReference type="InterPro" id="IPR038178">
    <property type="entry name" value="Kringle_sf"/>
</dbReference>
<keyword evidence="2" id="KW-1015">Disulfide bond</keyword>
<protein>
    <submittedName>
        <fullName evidence="7">Plasminogen-like</fullName>
    </submittedName>
</protein>